<feature type="compositionally biased region" description="Basic and acidic residues" evidence="1">
    <location>
        <begin position="146"/>
        <end position="157"/>
    </location>
</feature>
<comment type="caution">
    <text evidence="2">The sequence shown here is derived from an EMBL/GenBank/DDBJ whole genome shotgun (WGS) entry which is preliminary data.</text>
</comment>
<name>A0A2G9H060_9LAMI</name>
<organism evidence="2 3">
    <name type="scientific">Handroanthus impetiginosus</name>
    <dbReference type="NCBI Taxonomy" id="429701"/>
    <lineage>
        <taxon>Eukaryota</taxon>
        <taxon>Viridiplantae</taxon>
        <taxon>Streptophyta</taxon>
        <taxon>Embryophyta</taxon>
        <taxon>Tracheophyta</taxon>
        <taxon>Spermatophyta</taxon>
        <taxon>Magnoliopsida</taxon>
        <taxon>eudicotyledons</taxon>
        <taxon>Gunneridae</taxon>
        <taxon>Pentapetalae</taxon>
        <taxon>asterids</taxon>
        <taxon>lamiids</taxon>
        <taxon>Lamiales</taxon>
        <taxon>Bignoniaceae</taxon>
        <taxon>Crescentiina</taxon>
        <taxon>Tabebuia alliance</taxon>
        <taxon>Handroanthus</taxon>
    </lineage>
</organism>
<protein>
    <submittedName>
        <fullName evidence="2">Uncharacterized protein</fullName>
    </submittedName>
</protein>
<dbReference type="AlphaFoldDB" id="A0A2G9H060"/>
<proteinExistence type="predicted"/>
<feature type="region of interest" description="Disordered" evidence="1">
    <location>
        <begin position="1"/>
        <end position="41"/>
    </location>
</feature>
<feature type="region of interest" description="Disordered" evidence="1">
    <location>
        <begin position="144"/>
        <end position="210"/>
    </location>
</feature>
<accession>A0A2G9H060</accession>
<dbReference type="Proteomes" id="UP000231279">
    <property type="component" value="Unassembled WGS sequence"/>
</dbReference>
<sequence>MIHGVRGQSDLIKTRYQPLLPPNLKSKRGRPKKLRRKSQAEDLLTCTSEGPYRFDSSQRTIVSQSSHGIQFTQKRQKKKKAKKDQTSRAFAKFEAFGAKAKSYARVEGTKTSVTCTAIAQSSWGVAGTTTETQVNYDFNIAMDGAGKGKEYQGRRNDALLGMKKSRPSSGGENSRSSLGEESDKTPRMKKPTITEVLRNIKKKAKERGGQ</sequence>
<reference evidence="3" key="1">
    <citation type="journal article" date="2018" name="Gigascience">
        <title>Genome assembly of the Pink Ipe (Handroanthus impetiginosus, Bignoniaceae), a highly valued, ecologically keystone Neotropical timber forest tree.</title>
        <authorList>
            <person name="Silva-Junior O.B."/>
            <person name="Grattapaglia D."/>
            <person name="Novaes E."/>
            <person name="Collevatti R.G."/>
        </authorList>
    </citation>
    <scope>NUCLEOTIDE SEQUENCE [LARGE SCALE GENOMIC DNA]</scope>
    <source>
        <strain evidence="3">cv. UFG-1</strain>
    </source>
</reference>
<feature type="compositionally biased region" description="Basic residues" evidence="1">
    <location>
        <begin position="199"/>
        <end position="210"/>
    </location>
</feature>
<feature type="compositionally biased region" description="Basic residues" evidence="1">
    <location>
        <begin position="25"/>
        <end position="37"/>
    </location>
</feature>
<feature type="compositionally biased region" description="Polar residues" evidence="1">
    <location>
        <begin position="167"/>
        <end position="179"/>
    </location>
</feature>
<evidence type="ECO:0000313" key="3">
    <source>
        <dbReference type="Proteomes" id="UP000231279"/>
    </source>
</evidence>
<keyword evidence="3" id="KW-1185">Reference proteome</keyword>
<gene>
    <name evidence="2" type="ORF">CDL12_16490</name>
</gene>
<dbReference type="EMBL" id="NKXS01003083">
    <property type="protein sequence ID" value="PIN10916.1"/>
    <property type="molecule type" value="Genomic_DNA"/>
</dbReference>
<evidence type="ECO:0000313" key="2">
    <source>
        <dbReference type="EMBL" id="PIN10916.1"/>
    </source>
</evidence>
<evidence type="ECO:0000256" key="1">
    <source>
        <dbReference type="SAM" id="MobiDB-lite"/>
    </source>
</evidence>